<proteinExistence type="predicted"/>
<dbReference type="AlphaFoldDB" id="A0AAE0KVU0"/>
<protein>
    <submittedName>
        <fullName evidence="1">Uncharacterized protein</fullName>
    </submittedName>
</protein>
<dbReference type="Gene3D" id="1.10.150.20">
    <property type="entry name" value="5' to 3' exonuclease, C-terminal subdomain"/>
    <property type="match status" value="1"/>
</dbReference>
<dbReference type="SUPFAM" id="SSF56672">
    <property type="entry name" value="DNA/RNA polymerases"/>
    <property type="match status" value="1"/>
</dbReference>
<dbReference type="Pfam" id="PF14520">
    <property type="entry name" value="HHH_5"/>
    <property type="match status" value="1"/>
</dbReference>
<organism evidence="1 2">
    <name type="scientific">Cymbomonas tetramitiformis</name>
    <dbReference type="NCBI Taxonomy" id="36881"/>
    <lineage>
        <taxon>Eukaryota</taxon>
        <taxon>Viridiplantae</taxon>
        <taxon>Chlorophyta</taxon>
        <taxon>Pyramimonadophyceae</taxon>
        <taxon>Pyramimonadales</taxon>
        <taxon>Pyramimonadaceae</taxon>
        <taxon>Cymbomonas</taxon>
    </lineage>
</organism>
<reference evidence="1 2" key="1">
    <citation type="journal article" date="2015" name="Genome Biol. Evol.">
        <title>Comparative Genomics of a Bacterivorous Green Alga Reveals Evolutionary Causalities and Consequences of Phago-Mixotrophic Mode of Nutrition.</title>
        <authorList>
            <person name="Burns J.A."/>
            <person name="Paasch A."/>
            <person name="Narechania A."/>
            <person name="Kim E."/>
        </authorList>
    </citation>
    <scope>NUCLEOTIDE SEQUENCE [LARGE SCALE GENOMIC DNA]</scope>
    <source>
        <strain evidence="1 2">PLY_AMNH</strain>
    </source>
</reference>
<keyword evidence="2" id="KW-1185">Reference proteome</keyword>
<dbReference type="Proteomes" id="UP001190700">
    <property type="component" value="Unassembled WGS sequence"/>
</dbReference>
<name>A0AAE0KVU0_9CHLO</name>
<comment type="caution">
    <text evidence="1">The sequence shown here is derived from an EMBL/GenBank/DDBJ whole genome shotgun (WGS) entry which is preliminary data.</text>
</comment>
<evidence type="ECO:0000313" key="2">
    <source>
        <dbReference type="Proteomes" id="UP001190700"/>
    </source>
</evidence>
<dbReference type="EMBL" id="LGRX02016051">
    <property type="protein sequence ID" value="KAK3262638.1"/>
    <property type="molecule type" value="Genomic_DNA"/>
</dbReference>
<sequence>MDLVAAIEATEDLVRWYPGEDGKLYARNWNKSDVRHHLRSCKQSRTADDSIRDIADPMVLDGDVVVDSWSVKTTKLSFPGGSNFALVLTPTPTSHSDNTFGVEDDTPVVEMPGVGPRLEETLLKLGIRTVADLARLDVDTIAKVKRRNYARDGSALEDWTRPSSSKCFADISYVTSRY</sequence>
<evidence type="ECO:0000313" key="1">
    <source>
        <dbReference type="EMBL" id="KAK3262638.1"/>
    </source>
</evidence>
<accession>A0AAE0KVU0</accession>
<dbReference type="InterPro" id="IPR043502">
    <property type="entry name" value="DNA/RNA_pol_sf"/>
</dbReference>
<gene>
    <name evidence="1" type="ORF">CYMTET_28518</name>
</gene>